<name>A0A916Z324_9BACT</name>
<evidence type="ECO:0000256" key="2">
    <source>
        <dbReference type="ARBA" id="ARBA00011322"/>
    </source>
</evidence>
<keyword evidence="7" id="KW-0235">DNA replication</keyword>
<dbReference type="InterPro" id="IPR026843">
    <property type="entry name" value="SbcD_C"/>
</dbReference>
<comment type="function">
    <text evidence="7">SbcCD cleaves DNA hairpin structures. These structures can inhibit DNA replication and are intermediates in certain DNA recombination reactions. The complex acts as a 3'-&gt;5' double strand exonuclease that can open hairpins. It also has a 5' single-strand endonuclease activity.</text>
</comment>
<dbReference type="RefSeq" id="WP_188769298.1">
    <property type="nucleotide sequence ID" value="NZ_BMKK01000011.1"/>
</dbReference>
<evidence type="ECO:0000256" key="4">
    <source>
        <dbReference type="ARBA" id="ARBA00022722"/>
    </source>
</evidence>
<dbReference type="InterPro" id="IPR004843">
    <property type="entry name" value="Calcineurin-like_PHP"/>
</dbReference>
<dbReference type="AlphaFoldDB" id="A0A916Z324"/>
<comment type="similarity">
    <text evidence="1 7">Belongs to the SbcD family.</text>
</comment>
<evidence type="ECO:0000256" key="1">
    <source>
        <dbReference type="ARBA" id="ARBA00010555"/>
    </source>
</evidence>
<evidence type="ECO:0000259" key="9">
    <source>
        <dbReference type="Pfam" id="PF12320"/>
    </source>
</evidence>
<gene>
    <name evidence="7 10" type="primary">sbcD</name>
    <name evidence="10" type="ORF">GCM10011514_43030</name>
</gene>
<evidence type="ECO:0000313" key="10">
    <source>
        <dbReference type="EMBL" id="GGD74351.1"/>
    </source>
</evidence>
<dbReference type="PANTHER" id="PTHR30337:SF0">
    <property type="entry name" value="NUCLEASE SBCCD SUBUNIT D"/>
    <property type="match status" value="1"/>
</dbReference>
<proteinExistence type="inferred from homology"/>
<evidence type="ECO:0000313" key="11">
    <source>
        <dbReference type="Proteomes" id="UP000609064"/>
    </source>
</evidence>
<dbReference type="InterPro" id="IPR041796">
    <property type="entry name" value="Mre11_N"/>
</dbReference>
<reference evidence="10" key="2">
    <citation type="submission" date="2020-09" db="EMBL/GenBank/DDBJ databases">
        <authorList>
            <person name="Sun Q."/>
            <person name="Zhou Y."/>
        </authorList>
    </citation>
    <scope>NUCLEOTIDE SEQUENCE</scope>
    <source>
        <strain evidence="10">CGMCC 1.15958</strain>
    </source>
</reference>
<keyword evidence="4 7" id="KW-0540">Nuclease</keyword>
<dbReference type="SUPFAM" id="SSF56300">
    <property type="entry name" value="Metallo-dependent phosphatases"/>
    <property type="match status" value="1"/>
</dbReference>
<evidence type="ECO:0000256" key="7">
    <source>
        <dbReference type="RuleBase" id="RU363069"/>
    </source>
</evidence>
<comment type="caution">
    <text evidence="10">The sequence shown here is derived from an EMBL/GenBank/DDBJ whole genome shotgun (WGS) entry which is preliminary data.</text>
</comment>
<reference evidence="10" key="1">
    <citation type="journal article" date="2014" name="Int. J. Syst. Evol. Microbiol.">
        <title>Complete genome sequence of Corynebacterium casei LMG S-19264T (=DSM 44701T), isolated from a smear-ripened cheese.</title>
        <authorList>
            <consortium name="US DOE Joint Genome Institute (JGI-PGF)"/>
            <person name="Walter F."/>
            <person name="Albersmeier A."/>
            <person name="Kalinowski J."/>
            <person name="Ruckert C."/>
        </authorList>
    </citation>
    <scope>NUCLEOTIDE SEQUENCE</scope>
    <source>
        <strain evidence="10">CGMCC 1.15958</strain>
    </source>
</reference>
<accession>A0A916Z324</accession>
<dbReference type="InterPro" id="IPR004593">
    <property type="entry name" value="SbcD"/>
</dbReference>
<dbReference type="GO" id="GO:0008408">
    <property type="term" value="F:3'-5' exonuclease activity"/>
    <property type="evidence" value="ECO:0007669"/>
    <property type="project" value="InterPro"/>
</dbReference>
<evidence type="ECO:0000256" key="5">
    <source>
        <dbReference type="ARBA" id="ARBA00022801"/>
    </source>
</evidence>
<evidence type="ECO:0000256" key="3">
    <source>
        <dbReference type="ARBA" id="ARBA00013365"/>
    </source>
</evidence>
<protein>
    <recommendedName>
        <fullName evidence="3 7">Nuclease SbcCD subunit D</fullName>
    </recommendedName>
</protein>
<dbReference type="Pfam" id="PF00149">
    <property type="entry name" value="Metallophos"/>
    <property type="match status" value="1"/>
</dbReference>
<dbReference type="Gene3D" id="3.60.21.10">
    <property type="match status" value="1"/>
</dbReference>
<keyword evidence="5 7" id="KW-0378">Hydrolase</keyword>
<feature type="domain" description="Calcineurin-like phosphoesterase" evidence="8">
    <location>
        <begin position="1"/>
        <end position="223"/>
    </location>
</feature>
<dbReference type="GO" id="GO:0004519">
    <property type="term" value="F:endonuclease activity"/>
    <property type="evidence" value="ECO:0007669"/>
    <property type="project" value="UniProtKB-KW"/>
</dbReference>
<keyword evidence="7" id="KW-0255">Endonuclease</keyword>
<dbReference type="Pfam" id="PF12320">
    <property type="entry name" value="SbcD_C"/>
    <property type="match status" value="1"/>
</dbReference>
<keyword evidence="6 7" id="KW-0269">Exonuclease</keyword>
<dbReference type="EMBL" id="BMKK01000011">
    <property type="protein sequence ID" value="GGD74351.1"/>
    <property type="molecule type" value="Genomic_DNA"/>
</dbReference>
<dbReference type="GO" id="GO:0006310">
    <property type="term" value="P:DNA recombination"/>
    <property type="evidence" value="ECO:0007669"/>
    <property type="project" value="UniProtKB-KW"/>
</dbReference>
<feature type="domain" description="Nuclease SbcCD subunit D C-terminal" evidence="9">
    <location>
        <begin position="273"/>
        <end position="374"/>
    </location>
</feature>
<dbReference type="InterPro" id="IPR050535">
    <property type="entry name" value="DNA_Repair-Maintenance_Comp"/>
</dbReference>
<sequence length="402" mass="46028">MKILHTADWHLGKKLHKHDLSKDHQMFLDWLINLIQEQHINLLLISGDIFDLANPPIEARAMYYWFLRQMIQLKCKIIITGGNHDSALMLDAPREILQLLDIKVVGGAITPIENEIVVLENLVVCAVPYLRDADLRQAVEGESGTSRVENVRLGIKKHYDTLAEICQEKYPNLPKIAMGHLYAHGASTSDSEREIQIGNEAGIDSDCFSQTFDYVALGHIHRPQIIGGNERIRYSGSPIPLSFSEKNDQKIVLLLELSENKIQEIKTIEVPKFRELKRISGTLEEVKAKLIAFQNEAPLKSFIEIEVIEENYNPLVNKELNDIISVYDDENSVVLKHRFSFKNEVKSSEELFIEGTNLEDISEKSMLQKRLEKENSLSEEHRTLMMEAFTELLLMVEQDDEN</sequence>
<comment type="subunit">
    <text evidence="2 7">Heterodimer of SbcC and SbcD.</text>
</comment>
<evidence type="ECO:0000256" key="6">
    <source>
        <dbReference type="ARBA" id="ARBA00022839"/>
    </source>
</evidence>
<dbReference type="NCBIfam" id="TIGR00619">
    <property type="entry name" value="sbcd"/>
    <property type="match status" value="1"/>
</dbReference>
<dbReference type="GO" id="GO:0006260">
    <property type="term" value="P:DNA replication"/>
    <property type="evidence" value="ECO:0007669"/>
    <property type="project" value="UniProtKB-KW"/>
</dbReference>
<organism evidence="10 11">
    <name type="scientific">Emticicia aquatilis</name>
    <dbReference type="NCBI Taxonomy" id="1537369"/>
    <lineage>
        <taxon>Bacteria</taxon>
        <taxon>Pseudomonadati</taxon>
        <taxon>Bacteroidota</taxon>
        <taxon>Cytophagia</taxon>
        <taxon>Cytophagales</taxon>
        <taxon>Leadbetterellaceae</taxon>
        <taxon>Emticicia</taxon>
    </lineage>
</organism>
<keyword evidence="11" id="KW-1185">Reference proteome</keyword>
<evidence type="ECO:0000259" key="8">
    <source>
        <dbReference type="Pfam" id="PF00149"/>
    </source>
</evidence>
<keyword evidence="7" id="KW-0233">DNA recombination</keyword>
<dbReference type="InterPro" id="IPR029052">
    <property type="entry name" value="Metallo-depent_PP-like"/>
</dbReference>
<dbReference type="CDD" id="cd00840">
    <property type="entry name" value="MPP_Mre11_N"/>
    <property type="match status" value="1"/>
</dbReference>
<dbReference type="Proteomes" id="UP000609064">
    <property type="component" value="Unassembled WGS sequence"/>
</dbReference>
<dbReference type="PANTHER" id="PTHR30337">
    <property type="entry name" value="COMPONENT OF ATP-DEPENDENT DSDNA EXONUCLEASE"/>
    <property type="match status" value="1"/>
</dbReference>